<protein>
    <submittedName>
        <fullName evidence="3">Streptomycin biosynthesis protein</fullName>
    </submittedName>
</protein>
<dbReference type="InterPro" id="IPR036086">
    <property type="entry name" value="ParB/Sulfiredoxin_sf"/>
</dbReference>
<dbReference type="RefSeq" id="WP_138643163.1">
    <property type="nucleotide sequence ID" value="NZ_VCKW01000003.1"/>
</dbReference>
<keyword evidence="4" id="KW-1185">Reference proteome</keyword>
<proteinExistence type="predicted"/>
<feature type="region of interest" description="Disordered" evidence="1">
    <location>
        <begin position="148"/>
        <end position="171"/>
    </location>
</feature>
<dbReference type="SMART" id="SM00470">
    <property type="entry name" value="ParB"/>
    <property type="match status" value="1"/>
</dbReference>
<dbReference type="EMBL" id="VCKW01000003">
    <property type="protein sequence ID" value="TMR07239.1"/>
    <property type="molecule type" value="Genomic_DNA"/>
</dbReference>
<feature type="domain" description="ParB-like N-terminal" evidence="2">
    <location>
        <begin position="15"/>
        <end position="99"/>
    </location>
</feature>
<organism evidence="3 4">
    <name type="scientific">Actinomadura soli</name>
    <dbReference type="NCBI Taxonomy" id="2508997"/>
    <lineage>
        <taxon>Bacteria</taxon>
        <taxon>Bacillati</taxon>
        <taxon>Actinomycetota</taxon>
        <taxon>Actinomycetes</taxon>
        <taxon>Streptosporangiales</taxon>
        <taxon>Thermomonosporaceae</taxon>
        <taxon>Actinomadura</taxon>
    </lineage>
</organism>
<dbReference type="InterPro" id="IPR003115">
    <property type="entry name" value="ParB_N"/>
</dbReference>
<name>A0A5C4JM86_9ACTN</name>
<dbReference type="SUPFAM" id="SSF110849">
    <property type="entry name" value="ParB/Sulfiredoxin"/>
    <property type="match status" value="1"/>
</dbReference>
<dbReference type="Proteomes" id="UP000309174">
    <property type="component" value="Unassembled WGS sequence"/>
</dbReference>
<reference evidence="3 4" key="1">
    <citation type="submission" date="2019-05" db="EMBL/GenBank/DDBJ databases">
        <title>Draft genome sequence of Actinomadura sp. 14C53.</title>
        <authorList>
            <person name="Saricaoglu S."/>
            <person name="Isik K."/>
        </authorList>
    </citation>
    <scope>NUCLEOTIDE SEQUENCE [LARGE SCALE GENOMIC DNA]</scope>
    <source>
        <strain evidence="3 4">14C53</strain>
    </source>
</reference>
<sequence length="303" mass="32914">MAHDRLPLSVDERPVLVPIASLSLAGSPRSRAEDAEHLRALTATTAKLPPIIVHRPTMRVIDGRHRVLAARRRGEEHIEARFFHGDDDHAFVLAVSANLVHGLPLSFAERRAAAARILGTHPRWSDRVIASLTGISARTVADVRGGLGASGAGRARVGSDGRSRPVDGAEGRRAAAEIMEREPGLSLRQVARRAGISHETARDVRKRMLRRESPVPERLPGDPVAAVTRPALRRLRSAPALQESEDGRALLRLLLAHTGDAGQWHRLTGGVPPHRGGTVAELALECARLWAEFADRVERADED</sequence>
<evidence type="ECO:0000313" key="4">
    <source>
        <dbReference type="Proteomes" id="UP000309174"/>
    </source>
</evidence>
<accession>A0A5C4JM86</accession>
<comment type="caution">
    <text evidence="3">The sequence shown here is derived from an EMBL/GenBank/DDBJ whole genome shotgun (WGS) entry which is preliminary data.</text>
</comment>
<evidence type="ECO:0000259" key="2">
    <source>
        <dbReference type="SMART" id="SM00470"/>
    </source>
</evidence>
<feature type="compositionally biased region" description="Basic and acidic residues" evidence="1">
    <location>
        <begin position="157"/>
        <end position="171"/>
    </location>
</feature>
<dbReference type="OrthoDB" id="3701787at2"/>
<gene>
    <name evidence="3" type="ORF">ETD83_01165</name>
</gene>
<evidence type="ECO:0000256" key="1">
    <source>
        <dbReference type="SAM" id="MobiDB-lite"/>
    </source>
</evidence>
<dbReference type="Gene3D" id="3.90.1530.10">
    <property type="entry name" value="Conserved hypothetical protein from pyrococcus furiosus pfu- 392566-001, ParB domain"/>
    <property type="match status" value="1"/>
</dbReference>
<dbReference type="AlphaFoldDB" id="A0A5C4JM86"/>
<evidence type="ECO:0000313" key="3">
    <source>
        <dbReference type="EMBL" id="TMR07239.1"/>
    </source>
</evidence>